<dbReference type="PANTHER" id="PTHR24305:SF166">
    <property type="entry name" value="CYTOCHROME P450 12A4, MITOCHONDRIAL-RELATED"/>
    <property type="match status" value="1"/>
</dbReference>
<keyword evidence="14" id="KW-1185">Reference proteome</keyword>
<dbReference type="PANTHER" id="PTHR24305">
    <property type="entry name" value="CYTOCHROME P450"/>
    <property type="match status" value="1"/>
</dbReference>
<dbReference type="PRINTS" id="PR00385">
    <property type="entry name" value="P450"/>
</dbReference>
<dbReference type="Proteomes" id="UP001465976">
    <property type="component" value="Unassembled WGS sequence"/>
</dbReference>
<keyword evidence="10" id="KW-0408">Iron</keyword>
<keyword evidence="8" id="KW-1133">Transmembrane helix</keyword>
<evidence type="ECO:0000256" key="5">
    <source>
        <dbReference type="ARBA" id="ARBA00022617"/>
    </source>
</evidence>
<accession>A0ABR3G1L4</accession>
<dbReference type="InterPro" id="IPR002401">
    <property type="entry name" value="Cyt_P450_E_grp-I"/>
</dbReference>
<evidence type="ECO:0000256" key="2">
    <source>
        <dbReference type="ARBA" id="ARBA00004370"/>
    </source>
</evidence>
<dbReference type="Gene3D" id="1.10.630.10">
    <property type="entry name" value="Cytochrome P450"/>
    <property type="match status" value="1"/>
</dbReference>
<keyword evidence="7" id="KW-0479">Metal-binding</keyword>
<comment type="cofactor">
    <cofactor evidence="1">
        <name>heme</name>
        <dbReference type="ChEBI" id="CHEBI:30413"/>
    </cofactor>
</comment>
<evidence type="ECO:0000256" key="1">
    <source>
        <dbReference type="ARBA" id="ARBA00001971"/>
    </source>
</evidence>
<dbReference type="EMBL" id="JBAHYK010000005">
    <property type="protein sequence ID" value="KAL0581732.1"/>
    <property type="molecule type" value="Genomic_DNA"/>
</dbReference>
<dbReference type="InterPro" id="IPR001128">
    <property type="entry name" value="Cyt_P450"/>
</dbReference>
<evidence type="ECO:0000256" key="11">
    <source>
        <dbReference type="ARBA" id="ARBA00023033"/>
    </source>
</evidence>
<comment type="pathway">
    <text evidence="3">Secondary metabolite biosynthesis; terpenoid biosynthesis.</text>
</comment>
<keyword evidence="6" id="KW-0812">Transmembrane</keyword>
<evidence type="ECO:0000313" key="13">
    <source>
        <dbReference type="EMBL" id="KAL0581732.1"/>
    </source>
</evidence>
<dbReference type="PRINTS" id="PR00463">
    <property type="entry name" value="EP450I"/>
</dbReference>
<evidence type="ECO:0000256" key="10">
    <source>
        <dbReference type="ARBA" id="ARBA00023004"/>
    </source>
</evidence>
<evidence type="ECO:0008006" key="15">
    <source>
        <dbReference type="Google" id="ProtNLM"/>
    </source>
</evidence>
<reference evidence="13 14" key="1">
    <citation type="submission" date="2024-02" db="EMBL/GenBank/DDBJ databases">
        <title>A draft genome for the cacao thread blight pathogen Marasmius crinis-equi.</title>
        <authorList>
            <person name="Cohen S.P."/>
            <person name="Baruah I.K."/>
            <person name="Amoako-Attah I."/>
            <person name="Bukari Y."/>
            <person name="Meinhardt L.W."/>
            <person name="Bailey B.A."/>
        </authorList>
    </citation>
    <scope>NUCLEOTIDE SEQUENCE [LARGE SCALE GENOMIC DNA]</scope>
    <source>
        <strain evidence="13 14">GH-76</strain>
    </source>
</reference>
<dbReference type="InterPro" id="IPR050121">
    <property type="entry name" value="Cytochrome_P450_monoxygenase"/>
</dbReference>
<evidence type="ECO:0000256" key="9">
    <source>
        <dbReference type="ARBA" id="ARBA00023002"/>
    </source>
</evidence>
<sequence length="484" mass="53931">MYLKWAKEFGRLFRIKAALFQPDIVVVVDSTAAQYIFQNAYTYVKAPAFRPLMAKLLGPGIVWAEGDEHRRQRKLIAPAFRSPILSCIETLNADDTRIYSTGAIQGMFDDIYSSAEKTADRLSSHITSSDATKGHNLVMNIIPYISDCTLDIIGRIGFNYDFEAGESPEAKKIDASWHEDVILGRSFGGFFAPILLQICPWVTKLPIPALQTDGATKMITTKLAGDMYDDPHRTGRGKDILSLLKEVESDGEVEMSRETLLSNIATLLMVGHETSAGTVSYTLLELARDKRVQTKLREELRQAGTLTYDNVQSLEYLDAVVKEGLRLHPSSPRTERVALQDDVIPLGRPILAREGRTMDALPVKAGQVFHVSFKALNVDPEVWGDDAEVFKPERWVVAGGLPDPSELPRGPWTNVASFCDGPRGCIGWRLAVLEMKVIIAMLIRRFEFEATNYKVEQYISPTLQSFVNGEARIMPLYVSVIAEA</sequence>
<comment type="caution">
    <text evidence="13">The sequence shown here is derived from an EMBL/GenBank/DDBJ whole genome shotgun (WGS) entry which is preliminary data.</text>
</comment>
<comment type="similarity">
    <text evidence="4">Belongs to the cytochrome P450 family.</text>
</comment>
<name>A0ABR3G1L4_9AGAR</name>
<keyword evidence="9" id="KW-0560">Oxidoreductase</keyword>
<evidence type="ECO:0000256" key="6">
    <source>
        <dbReference type="ARBA" id="ARBA00022692"/>
    </source>
</evidence>
<gene>
    <name evidence="13" type="ORF">V5O48_000314</name>
</gene>
<dbReference type="InterPro" id="IPR036396">
    <property type="entry name" value="Cyt_P450_sf"/>
</dbReference>
<organism evidence="13 14">
    <name type="scientific">Marasmius crinis-equi</name>
    <dbReference type="NCBI Taxonomy" id="585013"/>
    <lineage>
        <taxon>Eukaryota</taxon>
        <taxon>Fungi</taxon>
        <taxon>Dikarya</taxon>
        <taxon>Basidiomycota</taxon>
        <taxon>Agaricomycotina</taxon>
        <taxon>Agaricomycetes</taxon>
        <taxon>Agaricomycetidae</taxon>
        <taxon>Agaricales</taxon>
        <taxon>Marasmiineae</taxon>
        <taxon>Marasmiaceae</taxon>
        <taxon>Marasmius</taxon>
    </lineage>
</organism>
<keyword evidence="5" id="KW-0349">Heme</keyword>
<proteinExistence type="inferred from homology"/>
<evidence type="ECO:0000256" key="3">
    <source>
        <dbReference type="ARBA" id="ARBA00004721"/>
    </source>
</evidence>
<keyword evidence="12" id="KW-0472">Membrane</keyword>
<evidence type="ECO:0000256" key="7">
    <source>
        <dbReference type="ARBA" id="ARBA00022723"/>
    </source>
</evidence>
<evidence type="ECO:0000256" key="12">
    <source>
        <dbReference type="ARBA" id="ARBA00023136"/>
    </source>
</evidence>
<evidence type="ECO:0000313" key="14">
    <source>
        <dbReference type="Proteomes" id="UP001465976"/>
    </source>
</evidence>
<comment type="subcellular location">
    <subcellularLocation>
        <location evidence="2">Membrane</location>
    </subcellularLocation>
</comment>
<keyword evidence="11" id="KW-0503">Monooxygenase</keyword>
<evidence type="ECO:0000256" key="4">
    <source>
        <dbReference type="ARBA" id="ARBA00010617"/>
    </source>
</evidence>
<dbReference type="Pfam" id="PF00067">
    <property type="entry name" value="p450"/>
    <property type="match status" value="1"/>
</dbReference>
<evidence type="ECO:0000256" key="8">
    <source>
        <dbReference type="ARBA" id="ARBA00022989"/>
    </source>
</evidence>
<protein>
    <recommendedName>
        <fullName evidence="15">Cytochrome P450</fullName>
    </recommendedName>
</protein>
<dbReference type="SUPFAM" id="SSF48264">
    <property type="entry name" value="Cytochrome P450"/>
    <property type="match status" value="1"/>
</dbReference>